<dbReference type="Proteomes" id="UP000295611">
    <property type="component" value="Unassembled WGS sequence"/>
</dbReference>
<feature type="transmembrane region" description="Helical" evidence="1">
    <location>
        <begin position="32"/>
        <end position="57"/>
    </location>
</feature>
<gene>
    <name evidence="2" type="ORF">DFP86_109182</name>
</gene>
<keyword evidence="1" id="KW-1133">Transmembrane helix</keyword>
<dbReference type="OrthoDB" id="119120at2"/>
<evidence type="ECO:0000313" key="3">
    <source>
        <dbReference type="Proteomes" id="UP000295611"/>
    </source>
</evidence>
<accession>A0A4R7B580</accession>
<dbReference type="EMBL" id="SNZP01000009">
    <property type="protein sequence ID" value="TDR77935.1"/>
    <property type="molecule type" value="Genomic_DNA"/>
</dbReference>
<keyword evidence="3" id="KW-1185">Reference proteome</keyword>
<evidence type="ECO:0008006" key="4">
    <source>
        <dbReference type="Google" id="ProtNLM"/>
    </source>
</evidence>
<sequence length="215" mass="23410">MLFELLLLLLLLATTFAVVATAAMLILRRWKRAYQTIAATAATWLAYLATVAAVSAFTPQKILGMNDDLCFDEMCFAAVDFRLTHQLGPPDRPITANGSFAVVAIRVSSHSRGRTQSEGGLRARLWDGTRNYDEVAADQLRFQNIGIKAIPLTERLSPGQSVLSVQVFDVPHAPTPLQLVLDHGITPGYLVIGEAPWFKEPAVIALTPSKPASAR</sequence>
<evidence type="ECO:0000313" key="2">
    <source>
        <dbReference type="EMBL" id="TDR77935.1"/>
    </source>
</evidence>
<proteinExistence type="predicted"/>
<name>A0A4R7B580_9NEIS</name>
<evidence type="ECO:0000256" key="1">
    <source>
        <dbReference type="SAM" id="Phobius"/>
    </source>
</evidence>
<keyword evidence="1" id="KW-0812">Transmembrane</keyword>
<organism evidence="2 3">
    <name type="scientific">Paludibacterium purpuratum</name>
    <dbReference type="NCBI Taxonomy" id="1144873"/>
    <lineage>
        <taxon>Bacteria</taxon>
        <taxon>Pseudomonadati</taxon>
        <taxon>Pseudomonadota</taxon>
        <taxon>Betaproteobacteria</taxon>
        <taxon>Neisseriales</taxon>
        <taxon>Chromobacteriaceae</taxon>
        <taxon>Paludibacterium</taxon>
    </lineage>
</organism>
<reference evidence="2 3" key="1">
    <citation type="submission" date="2019-03" db="EMBL/GenBank/DDBJ databases">
        <title>Genomic Encyclopedia of Type Strains, Phase III (KMG-III): the genomes of soil and plant-associated and newly described type strains.</title>
        <authorList>
            <person name="Whitman W."/>
        </authorList>
    </citation>
    <scope>NUCLEOTIDE SEQUENCE [LARGE SCALE GENOMIC DNA]</scope>
    <source>
        <strain evidence="2 3">CECT 8976</strain>
    </source>
</reference>
<dbReference type="AlphaFoldDB" id="A0A4R7B580"/>
<dbReference type="RefSeq" id="WP_133681689.1">
    <property type="nucleotide sequence ID" value="NZ_SNZP01000009.1"/>
</dbReference>
<keyword evidence="1" id="KW-0472">Membrane</keyword>
<comment type="caution">
    <text evidence="2">The sequence shown here is derived from an EMBL/GenBank/DDBJ whole genome shotgun (WGS) entry which is preliminary data.</text>
</comment>
<protein>
    <recommendedName>
        <fullName evidence="4">DUF4352 domain-containing protein</fullName>
    </recommendedName>
</protein>